<dbReference type="CDD" id="cd18787">
    <property type="entry name" value="SF2_C_DEAD"/>
    <property type="match status" value="1"/>
</dbReference>
<evidence type="ECO:0000313" key="15">
    <source>
        <dbReference type="Proteomes" id="UP000029725"/>
    </source>
</evidence>
<dbReference type="CDD" id="cd17966">
    <property type="entry name" value="DEADc_DDX5_DDX17"/>
    <property type="match status" value="1"/>
</dbReference>
<dbReference type="InterPro" id="IPR000629">
    <property type="entry name" value="RNA-helicase_DEAD-box_CS"/>
</dbReference>
<organism evidence="14 15">
    <name type="scientific">Mitosporidium daphniae</name>
    <dbReference type="NCBI Taxonomy" id="1485682"/>
    <lineage>
        <taxon>Eukaryota</taxon>
        <taxon>Fungi</taxon>
        <taxon>Fungi incertae sedis</taxon>
        <taxon>Microsporidia</taxon>
        <taxon>Mitosporidium</taxon>
    </lineage>
</organism>
<feature type="region of interest" description="Disordered" evidence="10">
    <location>
        <begin position="1"/>
        <end position="32"/>
    </location>
</feature>
<dbReference type="SMART" id="SM00487">
    <property type="entry name" value="DEXDc"/>
    <property type="match status" value="1"/>
</dbReference>
<feature type="domain" description="DEAD-box RNA helicase Q" evidence="13">
    <location>
        <begin position="114"/>
        <end position="142"/>
    </location>
</feature>
<dbReference type="FunFam" id="3.40.50.300:FF:000008">
    <property type="entry name" value="ATP-dependent RNA helicase RhlB"/>
    <property type="match status" value="1"/>
</dbReference>
<feature type="domain" description="Helicase C-terminal" evidence="12">
    <location>
        <begin position="332"/>
        <end position="495"/>
    </location>
</feature>
<dbReference type="AlphaFoldDB" id="A0A098VZ27"/>
<accession>A0A098VZ27</accession>
<evidence type="ECO:0000259" key="13">
    <source>
        <dbReference type="PROSITE" id="PS51195"/>
    </source>
</evidence>
<dbReference type="PANTHER" id="PTHR47958">
    <property type="entry name" value="ATP-DEPENDENT RNA HELICASE DBP3"/>
    <property type="match status" value="1"/>
</dbReference>
<evidence type="ECO:0000259" key="12">
    <source>
        <dbReference type="PROSITE" id="PS51194"/>
    </source>
</evidence>
<evidence type="ECO:0000256" key="10">
    <source>
        <dbReference type="SAM" id="MobiDB-lite"/>
    </source>
</evidence>
<dbReference type="PROSITE" id="PS00039">
    <property type="entry name" value="DEAD_ATP_HELICASE"/>
    <property type="match status" value="1"/>
</dbReference>
<dbReference type="InterPro" id="IPR011545">
    <property type="entry name" value="DEAD/DEAH_box_helicase_dom"/>
</dbReference>
<dbReference type="GO" id="GO:0005634">
    <property type="term" value="C:nucleus"/>
    <property type="evidence" value="ECO:0007669"/>
    <property type="project" value="UniProtKB-SubCell"/>
</dbReference>
<keyword evidence="15" id="KW-1185">Reference proteome</keyword>
<proteinExistence type="inferred from homology"/>
<dbReference type="VEuPathDB" id="MicrosporidiaDB:DI09_11p260"/>
<comment type="caution">
    <text evidence="14">The sequence shown here is derived from an EMBL/GenBank/DDBJ whole genome shotgun (WGS) entry which is preliminary data.</text>
</comment>
<gene>
    <name evidence="14" type="ORF">DI09_11p260</name>
</gene>
<dbReference type="InterPro" id="IPR014001">
    <property type="entry name" value="Helicase_ATP-bd"/>
</dbReference>
<dbReference type="Pfam" id="PF00270">
    <property type="entry name" value="DEAD"/>
    <property type="match status" value="1"/>
</dbReference>
<sequence>MSSSYSYQSSSSSSGDYFSGSSAAASSMPSSYNSKYADQNSGYGNSYGSSNSKKDDFAGGLPTQSWENMQLVPFEKNFYREAPSVSALTASEVFEIRKSMGITVSGENIPKPVVSFSEACMPPSVLREIESLGFTKPTPIQAQGWPMAMSGRDMIGIAETGSGKTLAYLLPAIVHITAQPSIRPGDGPICLVLAPTRELAVQIQEECRKFGRSARIRSLSVYGGVPKGPQARELSRGVEILIATPGRLIDMLRDSRTNLKRITYLVLDEADRMLDMGFEPQIRAIVDQIRPDRQTLMWSATWPKEVQRLAADYSRSPIQVNIGSLYISANHRVRQIVRVCSEDDKRTFILRNLENISRETQNKTIVFTATKRTANDLALFLKREGYSALAIHGDKTQADRDYTLAQFKTGRCSVMVATDVAARGLDVKDIRFVINYDFPSSVEDYVHRIGRTGRANTYGTAISYFTQDNSRCAKDLIAVLKEASQEVDPDIENMVRNRGGGRSNAFNSRYGSGGGGGGSRYNTNSYSRGGRRW</sequence>
<dbReference type="HOGENOM" id="CLU_003041_16_9_1"/>
<keyword evidence="7" id="KW-0539">Nucleus</keyword>
<name>A0A098VZ27_9MICR</name>
<evidence type="ECO:0000256" key="1">
    <source>
        <dbReference type="ARBA" id="ARBA00004123"/>
    </source>
</evidence>
<evidence type="ECO:0000256" key="3">
    <source>
        <dbReference type="ARBA" id="ARBA00022741"/>
    </source>
</evidence>
<dbReference type="PROSITE" id="PS51194">
    <property type="entry name" value="HELICASE_CTER"/>
    <property type="match status" value="1"/>
</dbReference>
<comment type="subcellular location">
    <subcellularLocation>
        <location evidence="1">Nucleus</location>
    </subcellularLocation>
</comment>
<dbReference type="SMART" id="SM00490">
    <property type="entry name" value="HELICc"/>
    <property type="match status" value="1"/>
</dbReference>
<dbReference type="OrthoDB" id="196131at2759"/>
<dbReference type="InterPro" id="IPR014014">
    <property type="entry name" value="RNA_helicase_DEAD_Q_motif"/>
</dbReference>
<evidence type="ECO:0000259" key="11">
    <source>
        <dbReference type="PROSITE" id="PS51192"/>
    </source>
</evidence>
<evidence type="ECO:0000256" key="6">
    <source>
        <dbReference type="ARBA" id="ARBA00022840"/>
    </source>
</evidence>
<evidence type="ECO:0000256" key="4">
    <source>
        <dbReference type="ARBA" id="ARBA00022801"/>
    </source>
</evidence>
<evidence type="ECO:0000256" key="5">
    <source>
        <dbReference type="ARBA" id="ARBA00022806"/>
    </source>
</evidence>
<dbReference type="PROSITE" id="PS51192">
    <property type="entry name" value="HELICASE_ATP_BIND_1"/>
    <property type="match status" value="1"/>
</dbReference>
<dbReference type="EMBL" id="JMKJ01000022">
    <property type="protein sequence ID" value="KGG52981.1"/>
    <property type="molecule type" value="Genomic_DNA"/>
</dbReference>
<keyword evidence="5 9" id="KW-0347">Helicase</keyword>
<protein>
    <recommendedName>
        <fullName evidence="2">RNA helicase</fullName>
        <ecNumber evidence="2">3.6.4.13</ecNumber>
    </recommendedName>
</protein>
<evidence type="ECO:0000256" key="2">
    <source>
        <dbReference type="ARBA" id="ARBA00012552"/>
    </source>
</evidence>
<dbReference type="GO" id="GO:0005524">
    <property type="term" value="F:ATP binding"/>
    <property type="evidence" value="ECO:0007669"/>
    <property type="project" value="UniProtKB-KW"/>
</dbReference>
<dbReference type="EC" id="3.6.4.13" evidence="2"/>
<feature type="short sequence motif" description="Q motif" evidence="8">
    <location>
        <begin position="114"/>
        <end position="142"/>
    </location>
</feature>
<feature type="region of interest" description="Disordered" evidence="10">
    <location>
        <begin position="496"/>
        <end position="533"/>
    </location>
</feature>
<evidence type="ECO:0000313" key="14">
    <source>
        <dbReference type="EMBL" id="KGG52981.1"/>
    </source>
</evidence>
<dbReference type="FunFam" id="3.40.50.300:FF:000079">
    <property type="entry name" value="probable ATP-dependent RNA helicase DDX17"/>
    <property type="match status" value="1"/>
</dbReference>
<dbReference type="GO" id="GO:0016787">
    <property type="term" value="F:hydrolase activity"/>
    <property type="evidence" value="ECO:0007669"/>
    <property type="project" value="UniProtKB-KW"/>
</dbReference>
<dbReference type="GO" id="GO:0003724">
    <property type="term" value="F:RNA helicase activity"/>
    <property type="evidence" value="ECO:0007669"/>
    <property type="project" value="UniProtKB-EC"/>
</dbReference>
<dbReference type="RefSeq" id="XP_013239408.1">
    <property type="nucleotide sequence ID" value="XM_013383954.1"/>
</dbReference>
<comment type="similarity">
    <text evidence="9">Belongs to the DEAD box helicase family.</text>
</comment>
<keyword evidence="4 9" id="KW-0378">Hydrolase</keyword>
<dbReference type="SUPFAM" id="SSF52540">
    <property type="entry name" value="P-loop containing nucleoside triphosphate hydrolases"/>
    <property type="match status" value="1"/>
</dbReference>
<evidence type="ECO:0000256" key="8">
    <source>
        <dbReference type="PROSITE-ProRule" id="PRU00552"/>
    </source>
</evidence>
<evidence type="ECO:0000256" key="7">
    <source>
        <dbReference type="ARBA" id="ARBA00023242"/>
    </source>
</evidence>
<dbReference type="Proteomes" id="UP000029725">
    <property type="component" value="Unassembled WGS sequence"/>
</dbReference>
<evidence type="ECO:0000256" key="9">
    <source>
        <dbReference type="RuleBase" id="RU000492"/>
    </source>
</evidence>
<dbReference type="PROSITE" id="PS51195">
    <property type="entry name" value="Q_MOTIF"/>
    <property type="match status" value="1"/>
</dbReference>
<keyword evidence="3 9" id="KW-0547">Nucleotide-binding</keyword>
<dbReference type="InterPro" id="IPR001650">
    <property type="entry name" value="Helicase_C-like"/>
</dbReference>
<feature type="domain" description="Helicase ATP-binding" evidence="11">
    <location>
        <begin position="145"/>
        <end position="320"/>
    </location>
</feature>
<keyword evidence="6 9" id="KW-0067">ATP-binding</keyword>
<dbReference type="InterPro" id="IPR027417">
    <property type="entry name" value="P-loop_NTPase"/>
</dbReference>
<reference evidence="14 15" key="1">
    <citation type="submission" date="2014-04" db="EMBL/GenBank/DDBJ databases">
        <title>A new species of microsporidia sheds light on the evolution of extreme parasitism.</title>
        <authorList>
            <person name="Haag K.L."/>
            <person name="James T.Y."/>
            <person name="Larsson R."/>
            <person name="Schaer T.M."/>
            <person name="Refardt D."/>
            <person name="Pombert J.-F."/>
            <person name="Ebert D."/>
        </authorList>
    </citation>
    <scope>NUCLEOTIDE SEQUENCE [LARGE SCALE GENOMIC DNA]</scope>
    <source>
        <strain evidence="14 15">UGP3</strain>
        <tissue evidence="14">Spores</tissue>
    </source>
</reference>
<dbReference type="GO" id="GO:0003676">
    <property type="term" value="F:nucleic acid binding"/>
    <property type="evidence" value="ECO:0007669"/>
    <property type="project" value="InterPro"/>
</dbReference>
<dbReference type="Pfam" id="PF00271">
    <property type="entry name" value="Helicase_C"/>
    <property type="match status" value="1"/>
</dbReference>
<dbReference type="GeneID" id="25258135"/>
<dbReference type="Gene3D" id="3.40.50.300">
    <property type="entry name" value="P-loop containing nucleotide triphosphate hydrolases"/>
    <property type="match status" value="2"/>
</dbReference>